<dbReference type="EMBL" id="JAZGQO010000018">
    <property type="protein sequence ID" value="KAK6168008.1"/>
    <property type="molecule type" value="Genomic_DNA"/>
</dbReference>
<protein>
    <recommendedName>
        <fullName evidence="6">Tumor protein D54</fullName>
    </recommendedName>
</protein>
<dbReference type="AlphaFoldDB" id="A0AAN8G541"/>
<evidence type="ECO:0000313" key="5">
    <source>
        <dbReference type="Proteomes" id="UP001347796"/>
    </source>
</evidence>
<evidence type="ECO:0000256" key="1">
    <source>
        <dbReference type="ARBA" id="ARBA00005702"/>
    </source>
</evidence>
<gene>
    <name evidence="4" type="ORF">SNE40_021918</name>
</gene>
<keyword evidence="5" id="KW-1185">Reference proteome</keyword>
<keyword evidence="2" id="KW-0175">Coiled coil</keyword>
<feature type="region of interest" description="Disordered" evidence="3">
    <location>
        <begin position="267"/>
        <end position="307"/>
    </location>
</feature>
<evidence type="ECO:0000313" key="4">
    <source>
        <dbReference type="EMBL" id="KAK6168008.1"/>
    </source>
</evidence>
<dbReference type="PANTHER" id="PTHR19307:SF14">
    <property type="entry name" value="TUMOR PROTEIN D52"/>
    <property type="match status" value="1"/>
</dbReference>
<dbReference type="Pfam" id="PF04201">
    <property type="entry name" value="TPD52"/>
    <property type="match status" value="1"/>
</dbReference>
<sequence>MRGDELLKKSKTMDKENNVISTNCGSILTDVNLQGLSVTDATDEDKDYDKVINSLADYHNYLSITQTTSLSDDENSLSEKSFEDDQVYDNLTSPVFETAQTVDEDTPVYQDPVERDRQMLEWKEELIKVEGEIATLRQVLGTKVRYASELKRKMGITPFQEFKADMATSLEHIKGSEGYQKTNAKITEINDKITHSTAYQKTTGIVRQASEKTTSAFSAVGATVSKKLGDIKNSPTFKSLEEKVEHTYTNVKSSRSIENLKEKLAKVTGSKSTNGLNEELREEPESDSASLVTSPSGPLPEEKVPLN</sequence>
<organism evidence="4 5">
    <name type="scientific">Patella caerulea</name>
    <name type="common">Rayed Mediterranean limpet</name>
    <dbReference type="NCBI Taxonomy" id="87958"/>
    <lineage>
        <taxon>Eukaryota</taxon>
        <taxon>Metazoa</taxon>
        <taxon>Spiralia</taxon>
        <taxon>Lophotrochozoa</taxon>
        <taxon>Mollusca</taxon>
        <taxon>Gastropoda</taxon>
        <taxon>Patellogastropoda</taxon>
        <taxon>Patelloidea</taxon>
        <taxon>Patellidae</taxon>
        <taxon>Patella</taxon>
    </lineage>
</organism>
<comment type="caution">
    <text evidence="4">The sequence shown here is derived from an EMBL/GenBank/DDBJ whole genome shotgun (WGS) entry which is preliminary data.</text>
</comment>
<evidence type="ECO:0000256" key="3">
    <source>
        <dbReference type="SAM" id="MobiDB-lite"/>
    </source>
</evidence>
<reference evidence="4 5" key="1">
    <citation type="submission" date="2024-01" db="EMBL/GenBank/DDBJ databases">
        <title>The genome of the rayed Mediterranean limpet Patella caerulea (Linnaeus, 1758).</title>
        <authorList>
            <person name="Anh-Thu Weber A."/>
            <person name="Halstead-Nussloch G."/>
        </authorList>
    </citation>
    <scope>NUCLEOTIDE SEQUENCE [LARGE SCALE GENOMIC DNA]</scope>
    <source>
        <strain evidence="4">AATW-2023a</strain>
        <tissue evidence="4">Whole specimen</tissue>
    </source>
</reference>
<dbReference type="InterPro" id="IPR007327">
    <property type="entry name" value="TPD52"/>
</dbReference>
<dbReference type="PANTHER" id="PTHR19307">
    <property type="entry name" value="TUMOR PROTEIN D52"/>
    <property type="match status" value="1"/>
</dbReference>
<dbReference type="Proteomes" id="UP001347796">
    <property type="component" value="Unassembled WGS sequence"/>
</dbReference>
<evidence type="ECO:0000256" key="2">
    <source>
        <dbReference type="ARBA" id="ARBA00023054"/>
    </source>
</evidence>
<name>A0AAN8G541_PATCE</name>
<proteinExistence type="inferred from homology"/>
<evidence type="ECO:0008006" key="6">
    <source>
        <dbReference type="Google" id="ProtNLM"/>
    </source>
</evidence>
<dbReference type="GO" id="GO:0005737">
    <property type="term" value="C:cytoplasm"/>
    <property type="evidence" value="ECO:0007669"/>
    <property type="project" value="TreeGrafter"/>
</dbReference>
<feature type="compositionally biased region" description="Polar residues" evidence="3">
    <location>
        <begin position="287"/>
        <end position="296"/>
    </location>
</feature>
<comment type="similarity">
    <text evidence="1">Belongs to the TPD52 family.</text>
</comment>
<accession>A0AAN8G541</accession>